<dbReference type="Proteomes" id="UP000694892">
    <property type="component" value="Chromosome 9_10L"/>
</dbReference>
<dbReference type="AlphaFoldDB" id="A0A974BX11"/>
<sequence length="451" mass="52601">MASVKSPRLLKAIKKSIVKPFKKLFSKEKNNKNSIKPINEENDDDEGQTCCFPKCKILKRFKKQKEKVIFSQEVSVETQPRPEEKNLKKIKKHVSFAPETNDCLPEEKNLKKIEKPVSFAPETNDWLPDLNLTRKHKEELQGNAWLDDTTIDAAQKLLKRQFNTEGLQTCVLSEIRFEAVHGPSVQIHFDNTRNHWLTSCFKSDHVEIADSMKASKLPYQVKKQINECYGQVICEPTKTMKQLNVDQQQNGYDCGVYAIAIAFEFLSNGDPTCRYDGKMMRKHLINCLERGEITAFPRRFGLTESKRLPCKSSMVIKKREIEDEKGQKEVEKKKEDEVKDNFLKKKELSPLLSFRIHFNNMLQDWFRFGFQTWNRLSAQLYLGSNWQDWFRRGSWNKWYKCQKTKKKGRKSLSFQEPTDAAASSADNRSKVMAFIAGSATMVAFYFFWKKP</sequence>
<gene>
    <name evidence="2" type="ORF">XELAEV_18043139mg</name>
</gene>
<dbReference type="InterPro" id="IPR038765">
    <property type="entry name" value="Papain-like_cys_pep_sf"/>
</dbReference>
<evidence type="ECO:0000256" key="1">
    <source>
        <dbReference type="SAM" id="Phobius"/>
    </source>
</evidence>
<keyword evidence="1" id="KW-0472">Membrane</keyword>
<reference evidence="3" key="1">
    <citation type="journal article" date="2016" name="Nature">
        <title>Genome evolution in the allotetraploid frog Xenopus laevis.</title>
        <authorList>
            <person name="Session A.M."/>
            <person name="Uno Y."/>
            <person name="Kwon T."/>
            <person name="Chapman J.A."/>
            <person name="Toyoda A."/>
            <person name="Takahashi S."/>
            <person name="Fukui A."/>
            <person name="Hikosaka A."/>
            <person name="Suzuki A."/>
            <person name="Kondo M."/>
            <person name="van Heeringen S.J."/>
            <person name="Quigley I."/>
            <person name="Heinz S."/>
            <person name="Ogino H."/>
            <person name="Ochi H."/>
            <person name="Hellsten U."/>
            <person name="Lyons J.B."/>
            <person name="Simakov O."/>
            <person name="Putnam N."/>
            <person name="Stites J."/>
            <person name="Kuroki Y."/>
            <person name="Tanaka T."/>
            <person name="Michiue T."/>
            <person name="Watanabe M."/>
            <person name="Bogdanovic O."/>
            <person name="Lister R."/>
            <person name="Georgiou G."/>
            <person name="Paranjpe S.S."/>
            <person name="van Kruijsbergen I."/>
            <person name="Shu S."/>
            <person name="Carlson J."/>
            <person name="Kinoshita T."/>
            <person name="Ohta Y."/>
            <person name="Mawaribuchi S."/>
            <person name="Jenkins J."/>
            <person name="Grimwood J."/>
            <person name="Schmutz J."/>
            <person name="Mitros T."/>
            <person name="Mozaffari S.V."/>
            <person name="Suzuki Y."/>
            <person name="Haramoto Y."/>
            <person name="Yamamoto T.S."/>
            <person name="Takagi C."/>
            <person name="Heald R."/>
            <person name="Miller K."/>
            <person name="Haudenschild C."/>
            <person name="Kitzman J."/>
            <person name="Nakayama T."/>
            <person name="Izutsu Y."/>
            <person name="Robert J."/>
            <person name="Fortriede J."/>
            <person name="Burns K."/>
            <person name="Lotay V."/>
            <person name="Karimi K."/>
            <person name="Yasuoka Y."/>
            <person name="Dichmann D.S."/>
            <person name="Flajnik M.F."/>
            <person name="Houston D.W."/>
            <person name="Shendure J."/>
            <person name="DuPasquier L."/>
            <person name="Vize P.D."/>
            <person name="Zorn A.M."/>
            <person name="Ito M."/>
            <person name="Marcotte E.M."/>
            <person name="Wallingford J.B."/>
            <person name="Ito Y."/>
            <person name="Asashima M."/>
            <person name="Ueno N."/>
            <person name="Matsuda Y."/>
            <person name="Veenstra G.J."/>
            <person name="Fujiyama A."/>
            <person name="Harland R.M."/>
            <person name="Taira M."/>
            <person name="Rokhsar D.S."/>
        </authorList>
    </citation>
    <scope>NUCLEOTIDE SEQUENCE [LARGE SCALE GENOMIC DNA]</scope>
    <source>
        <strain evidence="3">J</strain>
    </source>
</reference>
<keyword evidence="1" id="KW-1133">Transmembrane helix</keyword>
<evidence type="ECO:0000313" key="3">
    <source>
        <dbReference type="Proteomes" id="UP000694892"/>
    </source>
</evidence>
<protein>
    <recommendedName>
        <fullName evidence="4">Ubiquitin-like protease family profile domain-containing protein</fullName>
    </recommendedName>
</protein>
<accession>A0A974BX11</accession>
<proteinExistence type="predicted"/>
<evidence type="ECO:0000313" key="2">
    <source>
        <dbReference type="EMBL" id="OCT62055.1"/>
    </source>
</evidence>
<dbReference type="SUPFAM" id="SSF54001">
    <property type="entry name" value="Cysteine proteinases"/>
    <property type="match status" value="1"/>
</dbReference>
<feature type="transmembrane region" description="Helical" evidence="1">
    <location>
        <begin position="431"/>
        <end position="448"/>
    </location>
</feature>
<dbReference type="PANTHER" id="PTHR34718">
    <property type="entry name" value="PHD-TYPE DOMAIN-CONTAINING PROTEIN"/>
    <property type="match status" value="1"/>
</dbReference>
<evidence type="ECO:0008006" key="4">
    <source>
        <dbReference type="Google" id="ProtNLM"/>
    </source>
</evidence>
<name>A0A974BX11_XENLA</name>
<dbReference type="Gene3D" id="3.40.395.10">
    <property type="entry name" value="Adenoviral Proteinase, Chain A"/>
    <property type="match status" value="1"/>
</dbReference>
<dbReference type="PANTHER" id="PTHR34718:SF2">
    <property type="entry name" value="PHD-TYPE DOMAIN-CONTAINING PROTEIN"/>
    <property type="match status" value="1"/>
</dbReference>
<dbReference type="EMBL" id="CM004482">
    <property type="protein sequence ID" value="OCT62055.1"/>
    <property type="molecule type" value="Genomic_DNA"/>
</dbReference>
<keyword evidence="1" id="KW-0812">Transmembrane</keyword>
<organism evidence="2 3">
    <name type="scientific">Xenopus laevis</name>
    <name type="common">African clawed frog</name>
    <dbReference type="NCBI Taxonomy" id="8355"/>
    <lineage>
        <taxon>Eukaryota</taxon>
        <taxon>Metazoa</taxon>
        <taxon>Chordata</taxon>
        <taxon>Craniata</taxon>
        <taxon>Vertebrata</taxon>
        <taxon>Euteleostomi</taxon>
        <taxon>Amphibia</taxon>
        <taxon>Batrachia</taxon>
        <taxon>Anura</taxon>
        <taxon>Pipoidea</taxon>
        <taxon>Pipidae</taxon>
        <taxon>Xenopodinae</taxon>
        <taxon>Xenopus</taxon>
        <taxon>Xenopus</taxon>
    </lineage>
</organism>